<feature type="transmembrane region" description="Helical" evidence="9">
    <location>
        <begin position="235"/>
        <end position="257"/>
    </location>
</feature>
<sequence length="581" mass="62387">MKMSVMMCAALGGFLFGYDTTVINASLFQMKDHFGFTSDSWEYSLIVAIALAGAFVGAFASGFISARFGRRPCIATADVLFIVGSVLMAAAPNVAVVLVSRVLVGLAVGISSATIPVYLAEVTSPKHRGATIVLNNVFLTGAQFIAAGFACIMVIFTSNNVGWRVAIGVGAAPAVLQLVGLLIFLPESPRWLLCKGNEEKAKLVAERYEVDLAEMKDDEMRSVSMNYRALFQKDIRFRVVLGCALQIAQQFSGINTIMYYSSIVLYEAGFKDARMPVILSVPLALMNAIFTVVAIFTVDRFGRRLLLILSCGGCLVVTIVVTVVGFLLDKQIPYSSGGWVFLSLLAVFLAMYAPGLGCIPWVVMGEIFPTHLRTSAASVATMANWAANTLVSQVFPIALGHIGVGGTFAIICGLLALSFVFLWFFAVETKGFTLEEIDNMFRKRAGLPPVYHTLDEMHDMDDEYDGNTIEGGSRYEVGSKKGKKQLQAARDDALSTVMDPNGLDDGFSDPEGFGDLAEKTGALDPKAAAVAGMAYDDDDDAPSSSSKPNAQAAKEKAKGQKGKAKPAAKKNTKKEREEDGN</sequence>
<dbReference type="GO" id="GO:0016020">
    <property type="term" value="C:membrane"/>
    <property type="evidence" value="ECO:0007669"/>
    <property type="project" value="UniProtKB-SubCell"/>
</dbReference>
<accession>A0A0C5KAJ1</accession>
<evidence type="ECO:0000256" key="8">
    <source>
        <dbReference type="SAM" id="MobiDB-lite"/>
    </source>
</evidence>
<feature type="compositionally biased region" description="Low complexity" evidence="8">
    <location>
        <begin position="542"/>
        <end position="552"/>
    </location>
</feature>
<evidence type="ECO:0000256" key="3">
    <source>
        <dbReference type="ARBA" id="ARBA00022448"/>
    </source>
</evidence>
<comment type="similarity">
    <text evidence="2 7">Belongs to the major facilitator superfamily. Sugar transporter (TC 2.A.1.1) family.</text>
</comment>
<feature type="transmembrane region" description="Helical" evidence="9">
    <location>
        <begin position="401"/>
        <end position="425"/>
    </location>
</feature>
<dbReference type="GO" id="GO:0022857">
    <property type="term" value="F:transmembrane transporter activity"/>
    <property type="evidence" value="ECO:0007669"/>
    <property type="project" value="InterPro"/>
</dbReference>
<evidence type="ECO:0000259" key="10">
    <source>
        <dbReference type="PROSITE" id="PS50850"/>
    </source>
</evidence>
<evidence type="ECO:0000256" key="1">
    <source>
        <dbReference type="ARBA" id="ARBA00004141"/>
    </source>
</evidence>
<dbReference type="PANTHER" id="PTHR48020:SF12">
    <property type="entry name" value="PROTON MYO-INOSITOL COTRANSPORTER"/>
    <property type="match status" value="1"/>
</dbReference>
<dbReference type="FunFam" id="1.20.1250.20:FF:000134">
    <property type="entry name" value="MFS sugar transporter protein"/>
    <property type="match status" value="1"/>
</dbReference>
<keyword evidence="3 7" id="KW-0813">Transport</keyword>
<feature type="region of interest" description="Disordered" evidence="8">
    <location>
        <begin position="496"/>
        <end position="581"/>
    </location>
</feature>
<dbReference type="EMBL" id="KP689388">
    <property type="protein sequence ID" value="AJP61938.1"/>
    <property type="molecule type" value="Genomic_DNA"/>
</dbReference>
<dbReference type="PRINTS" id="PR00171">
    <property type="entry name" value="SUGRTRNSPORT"/>
</dbReference>
<dbReference type="Gene3D" id="1.20.1250.20">
    <property type="entry name" value="MFS general substrate transporter like domains"/>
    <property type="match status" value="1"/>
</dbReference>
<feature type="transmembrane region" description="Helical" evidence="9">
    <location>
        <begin position="375"/>
        <end position="395"/>
    </location>
</feature>
<dbReference type="Pfam" id="PF00083">
    <property type="entry name" value="Sugar_tr"/>
    <property type="match status" value="1"/>
</dbReference>
<feature type="transmembrane region" description="Helical" evidence="9">
    <location>
        <begin position="132"/>
        <end position="156"/>
    </location>
</feature>
<proteinExistence type="inferred from homology"/>
<dbReference type="InterPro" id="IPR036259">
    <property type="entry name" value="MFS_trans_sf"/>
</dbReference>
<dbReference type="AlphaFoldDB" id="A0A0C5KAJ1"/>
<dbReference type="SUPFAM" id="SSF103473">
    <property type="entry name" value="MFS general substrate transporter"/>
    <property type="match status" value="1"/>
</dbReference>
<keyword evidence="6 9" id="KW-0472">Membrane</keyword>
<protein>
    <submittedName>
        <fullName evidence="11">Myo-inositol/H symporter</fullName>
    </submittedName>
</protein>
<evidence type="ECO:0000256" key="9">
    <source>
        <dbReference type="SAM" id="Phobius"/>
    </source>
</evidence>
<evidence type="ECO:0000313" key="11">
    <source>
        <dbReference type="EMBL" id="AJP61938.1"/>
    </source>
</evidence>
<dbReference type="InterPro" id="IPR020846">
    <property type="entry name" value="MFS_dom"/>
</dbReference>
<feature type="transmembrane region" description="Helical" evidence="9">
    <location>
        <begin position="340"/>
        <end position="363"/>
    </location>
</feature>
<feature type="transmembrane region" description="Helical" evidence="9">
    <location>
        <begin position="277"/>
        <end position="298"/>
    </location>
</feature>
<feature type="domain" description="Major facilitator superfamily (MFS) profile" evidence="10">
    <location>
        <begin position="5"/>
        <end position="430"/>
    </location>
</feature>
<evidence type="ECO:0000256" key="7">
    <source>
        <dbReference type="RuleBase" id="RU003346"/>
    </source>
</evidence>
<feature type="transmembrane region" description="Helical" evidence="9">
    <location>
        <begin position="162"/>
        <end position="185"/>
    </location>
</feature>
<dbReference type="InterPro" id="IPR050814">
    <property type="entry name" value="Myo-inositol_Transporter"/>
</dbReference>
<feature type="transmembrane region" description="Helical" evidence="9">
    <location>
        <begin position="98"/>
        <end position="120"/>
    </location>
</feature>
<dbReference type="PROSITE" id="PS00217">
    <property type="entry name" value="SUGAR_TRANSPORT_2"/>
    <property type="match status" value="1"/>
</dbReference>
<feature type="transmembrane region" description="Helical" evidence="9">
    <location>
        <begin position="41"/>
        <end position="66"/>
    </location>
</feature>
<comment type="subcellular location">
    <subcellularLocation>
        <location evidence="1">Membrane</location>
        <topology evidence="1">Multi-pass membrane protein</topology>
    </subcellularLocation>
</comment>
<dbReference type="PROSITE" id="PS00216">
    <property type="entry name" value="SUGAR_TRANSPORT_1"/>
    <property type="match status" value="1"/>
</dbReference>
<evidence type="ECO:0000256" key="6">
    <source>
        <dbReference type="ARBA" id="ARBA00023136"/>
    </source>
</evidence>
<name>A0A0C5KAJ1_9TRYP</name>
<keyword evidence="5 9" id="KW-1133">Transmembrane helix</keyword>
<dbReference type="NCBIfam" id="TIGR00879">
    <property type="entry name" value="SP"/>
    <property type="match status" value="1"/>
</dbReference>
<feature type="transmembrane region" description="Helical" evidence="9">
    <location>
        <begin position="305"/>
        <end position="328"/>
    </location>
</feature>
<evidence type="ECO:0000256" key="2">
    <source>
        <dbReference type="ARBA" id="ARBA00010992"/>
    </source>
</evidence>
<reference evidence="11" key="1">
    <citation type="submission" date="2015-01" db="EMBL/GenBank/DDBJ databases">
        <title>Genomic and phylogenetic analysis of phosphatidilinositol production and its derivatives in Angomonas deanei.</title>
        <authorList>
            <person name="de Azevedo-Martins A.C."/>
            <person name="Alves J.M.P."/>
            <person name="Mello F.G."/>
            <person name="Vasconcelos A.T.R."/>
            <person name="de Souza W."/>
            <person name="Einicker-Lamas M."/>
            <person name="Motta M.C.M."/>
        </authorList>
    </citation>
    <scope>NUCLEOTIDE SEQUENCE</scope>
</reference>
<keyword evidence="4 9" id="KW-0812">Transmembrane</keyword>
<evidence type="ECO:0000256" key="4">
    <source>
        <dbReference type="ARBA" id="ARBA00022692"/>
    </source>
</evidence>
<dbReference type="InterPro" id="IPR005829">
    <property type="entry name" value="Sugar_transporter_CS"/>
</dbReference>
<feature type="transmembrane region" description="Helical" evidence="9">
    <location>
        <begin position="73"/>
        <end position="92"/>
    </location>
</feature>
<organism evidence="11">
    <name type="scientific">Strigomonas galati</name>
    <dbReference type="NCBI Taxonomy" id="1003336"/>
    <lineage>
        <taxon>Eukaryota</taxon>
        <taxon>Discoba</taxon>
        <taxon>Euglenozoa</taxon>
        <taxon>Kinetoplastea</taxon>
        <taxon>Metakinetoplastina</taxon>
        <taxon>Trypanosomatida</taxon>
        <taxon>Trypanosomatidae</taxon>
        <taxon>Strigomonadinae</taxon>
        <taxon>Strigomonas</taxon>
    </lineage>
</organism>
<dbReference type="PROSITE" id="PS50850">
    <property type="entry name" value="MFS"/>
    <property type="match status" value="1"/>
</dbReference>
<evidence type="ECO:0000256" key="5">
    <source>
        <dbReference type="ARBA" id="ARBA00022989"/>
    </source>
</evidence>
<feature type="compositionally biased region" description="Basic residues" evidence="8">
    <location>
        <begin position="559"/>
        <end position="573"/>
    </location>
</feature>
<dbReference type="InterPro" id="IPR005828">
    <property type="entry name" value="MFS_sugar_transport-like"/>
</dbReference>
<dbReference type="InterPro" id="IPR003663">
    <property type="entry name" value="Sugar/inositol_transpt"/>
</dbReference>
<dbReference type="PANTHER" id="PTHR48020">
    <property type="entry name" value="PROTON MYO-INOSITOL COTRANSPORTER"/>
    <property type="match status" value="1"/>
</dbReference>